<protein>
    <recommendedName>
        <fullName evidence="1">DNA binding HTH domain-containing protein</fullName>
    </recommendedName>
</protein>
<name>A0A545TW02_9GAMM</name>
<keyword evidence="3" id="KW-1185">Reference proteome</keyword>
<feature type="domain" description="DNA binding HTH" evidence="1">
    <location>
        <begin position="2"/>
        <end position="37"/>
    </location>
</feature>
<evidence type="ECO:0000313" key="2">
    <source>
        <dbReference type="EMBL" id="TQV81396.1"/>
    </source>
</evidence>
<organism evidence="2 3">
    <name type="scientific">Exilibacterium tricleocarpae</name>
    <dbReference type="NCBI Taxonomy" id="2591008"/>
    <lineage>
        <taxon>Bacteria</taxon>
        <taxon>Pseudomonadati</taxon>
        <taxon>Pseudomonadota</taxon>
        <taxon>Gammaproteobacteria</taxon>
        <taxon>Cellvibrionales</taxon>
        <taxon>Cellvibrionaceae</taxon>
        <taxon>Exilibacterium</taxon>
    </lineage>
</organism>
<reference evidence="2 3" key="1">
    <citation type="submission" date="2019-06" db="EMBL/GenBank/DDBJ databases">
        <title>Whole genome sequence for Cellvibrionaceae sp. R142.</title>
        <authorList>
            <person name="Wang G."/>
        </authorList>
    </citation>
    <scope>NUCLEOTIDE SEQUENCE [LARGE SCALE GENOMIC DNA]</scope>
    <source>
        <strain evidence="2 3">R142</strain>
    </source>
</reference>
<proteinExistence type="predicted"/>
<dbReference type="EMBL" id="VHSG01000008">
    <property type="protein sequence ID" value="TQV81396.1"/>
    <property type="molecule type" value="Genomic_DNA"/>
</dbReference>
<dbReference type="InterPro" id="IPR002197">
    <property type="entry name" value="HTH_Fis"/>
</dbReference>
<dbReference type="PRINTS" id="PR01590">
    <property type="entry name" value="HTHFIS"/>
</dbReference>
<accession>A0A545TW02</accession>
<dbReference type="SUPFAM" id="SSF46689">
    <property type="entry name" value="Homeodomain-like"/>
    <property type="match status" value="1"/>
</dbReference>
<evidence type="ECO:0000259" key="1">
    <source>
        <dbReference type="Pfam" id="PF02954"/>
    </source>
</evidence>
<dbReference type="GO" id="GO:0043565">
    <property type="term" value="F:sequence-specific DNA binding"/>
    <property type="evidence" value="ECO:0007669"/>
    <property type="project" value="InterPro"/>
</dbReference>
<gene>
    <name evidence="2" type="ORF">FKG94_09440</name>
</gene>
<comment type="caution">
    <text evidence="2">The sequence shown here is derived from an EMBL/GenBank/DDBJ whole genome shotgun (WGS) entry which is preliminary data.</text>
</comment>
<dbReference type="Gene3D" id="1.10.10.60">
    <property type="entry name" value="Homeodomain-like"/>
    <property type="match status" value="1"/>
</dbReference>
<dbReference type="InterPro" id="IPR009057">
    <property type="entry name" value="Homeodomain-like_sf"/>
</dbReference>
<sequence>MFENELVREALTRCDGNDTRAAEILGISRATLLDKIKLHKIKLPKNAEANIKSRQGRRD</sequence>
<evidence type="ECO:0000313" key="3">
    <source>
        <dbReference type="Proteomes" id="UP000319732"/>
    </source>
</evidence>
<dbReference type="AlphaFoldDB" id="A0A545TW02"/>
<dbReference type="Pfam" id="PF02954">
    <property type="entry name" value="HTH_8"/>
    <property type="match status" value="1"/>
</dbReference>
<dbReference type="Proteomes" id="UP000319732">
    <property type="component" value="Unassembled WGS sequence"/>
</dbReference>